<dbReference type="EC" id="2.7.7.65" evidence="1"/>
<dbReference type="Proteomes" id="UP001254564">
    <property type="component" value="Unassembled WGS sequence"/>
</dbReference>
<keyword evidence="7" id="KW-1185">Reference proteome</keyword>
<dbReference type="NCBIfam" id="TIGR00254">
    <property type="entry name" value="GGDEF"/>
    <property type="match status" value="1"/>
</dbReference>
<dbReference type="Gene3D" id="3.30.70.270">
    <property type="match status" value="1"/>
</dbReference>
<evidence type="ECO:0000256" key="3">
    <source>
        <dbReference type="PROSITE-ProRule" id="PRU00169"/>
    </source>
</evidence>
<dbReference type="EMBL" id="JARWAN010000001">
    <property type="protein sequence ID" value="MDR5897559.1"/>
    <property type="molecule type" value="Genomic_DNA"/>
</dbReference>
<dbReference type="SUPFAM" id="SSF55073">
    <property type="entry name" value="Nucleotide cyclase"/>
    <property type="match status" value="1"/>
</dbReference>
<feature type="domain" description="GGDEF" evidence="5">
    <location>
        <begin position="178"/>
        <end position="315"/>
    </location>
</feature>
<feature type="modified residue" description="4-aspartylphosphate" evidence="3">
    <location>
        <position position="68"/>
    </location>
</feature>
<dbReference type="SMART" id="SM00267">
    <property type="entry name" value="GGDEF"/>
    <property type="match status" value="1"/>
</dbReference>
<dbReference type="SMART" id="SM00448">
    <property type="entry name" value="REC"/>
    <property type="match status" value="1"/>
</dbReference>
<evidence type="ECO:0000259" key="4">
    <source>
        <dbReference type="PROSITE" id="PS50110"/>
    </source>
</evidence>
<evidence type="ECO:0000256" key="2">
    <source>
        <dbReference type="ARBA" id="ARBA00034247"/>
    </source>
</evidence>
<dbReference type="PANTHER" id="PTHR45138:SF9">
    <property type="entry name" value="DIGUANYLATE CYCLASE DGCM-RELATED"/>
    <property type="match status" value="1"/>
</dbReference>
<dbReference type="Pfam" id="PF00990">
    <property type="entry name" value="GGDEF"/>
    <property type="match status" value="1"/>
</dbReference>
<evidence type="ECO:0000313" key="6">
    <source>
        <dbReference type="EMBL" id="MDR5897559.1"/>
    </source>
</evidence>
<dbReference type="InterPro" id="IPR001789">
    <property type="entry name" value="Sig_transdc_resp-reg_receiver"/>
</dbReference>
<dbReference type="Pfam" id="PF00072">
    <property type="entry name" value="Response_reg"/>
    <property type="match status" value="1"/>
</dbReference>
<dbReference type="InterPro" id="IPR000160">
    <property type="entry name" value="GGDEF_dom"/>
</dbReference>
<comment type="catalytic activity">
    <reaction evidence="2">
        <text>2 GTP = 3',3'-c-di-GMP + 2 diphosphate</text>
        <dbReference type="Rhea" id="RHEA:24898"/>
        <dbReference type="ChEBI" id="CHEBI:33019"/>
        <dbReference type="ChEBI" id="CHEBI:37565"/>
        <dbReference type="ChEBI" id="CHEBI:58805"/>
        <dbReference type="EC" id="2.7.7.65"/>
    </reaction>
</comment>
<gene>
    <name evidence="6" type="ORF">QC823_00935</name>
</gene>
<dbReference type="InterPro" id="IPR043128">
    <property type="entry name" value="Rev_trsase/Diguanyl_cyclase"/>
</dbReference>
<dbReference type="Gene3D" id="3.40.50.2300">
    <property type="match status" value="1"/>
</dbReference>
<dbReference type="RefSeq" id="WP_309654478.1">
    <property type="nucleotide sequence ID" value="NZ_JARWAN010000001.1"/>
</dbReference>
<keyword evidence="6" id="KW-0548">Nucleotidyltransferase</keyword>
<proteinExistence type="predicted"/>
<accession>A0ABU1GZS5</accession>
<protein>
    <recommendedName>
        <fullName evidence="1">diguanylate cyclase</fullName>
        <ecNumber evidence="1">2.7.7.65</ecNumber>
    </recommendedName>
</protein>
<keyword evidence="3" id="KW-0597">Phosphoprotein</keyword>
<dbReference type="InterPro" id="IPR011006">
    <property type="entry name" value="CheY-like_superfamily"/>
</dbReference>
<evidence type="ECO:0000256" key="1">
    <source>
        <dbReference type="ARBA" id="ARBA00012528"/>
    </source>
</evidence>
<dbReference type="CDD" id="cd01949">
    <property type="entry name" value="GGDEF"/>
    <property type="match status" value="1"/>
</dbReference>
<dbReference type="PROSITE" id="PS50887">
    <property type="entry name" value="GGDEF"/>
    <property type="match status" value="1"/>
</dbReference>
<feature type="domain" description="Response regulatory" evidence="4">
    <location>
        <begin position="20"/>
        <end position="135"/>
    </location>
</feature>
<evidence type="ECO:0000259" key="5">
    <source>
        <dbReference type="PROSITE" id="PS50887"/>
    </source>
</evidence>
<dbReference type="GO" id="GO:0052621">
    <property type="term" value="F:diguanylate cyclase activity"/>
    <property type="evidence" value="ECO:0007669"/>
    <property type="project" value="UniProtKB-EC"/>
</dbReference>
<keyword evidence="6" id="KW-0808">Transferase</keyword>
<dbReference type="InterPro" id="IPR029787">
    <property type="entry name" value="Nucleotide_cyclase"/>
</dbReference>
<name>A0ABU1GZS5_9GAMM</name>
<dbReference type="SUPFAM" id="SSF52172">
    <property type="entry name" value="CheY-like"/>
    <property type="match status" value="1"/>
</dbReference>
<comment type="caution">
    <text evidence="6">The sequence shown here is derived from an EMBL/GenBank/DDBJ whole genome shotgun (WGS) entry which is preliminary data.</text>
</comment>
<dbReference type="InterPro" id="IPR050469">
    <property type="entry name" value="Diguanylate_Cyclase"/>
</dbReference>
<dbReference type="PANTHER" id="PTHR45138">
    <property type="entry name" value="REGULATORY COMPONENTS OF SENSORY TRANSDUCTION SYSTEM"/>
    <property type="match status" value="1"/>
</dbReference>
<reference evidence="6 7" key="1">
    <citation type="submission" date="2023-04" db="EMBL/GenBank/DDBJ databases">
        <title>A long-awaited taxogenomic arrangement of the family Halomonadaceae.</title>
        <authorList>
            <person name="De La Haba R."/>
            <person name="Chuvochina M."/>
            <person name="Wittouck S."/>
            <person name="Arahal D.R."/>
            <person name="Sanchez-Porro C."/>
            <person name="Hugenholtz P."/>
            <person name="Ventosa A."/>
        </authorList>
    </citation>
    <scope>NUCLEOTIDE SEQUENCE [LARGE SCALE GENOMIC DNA]</scope>
    <source>
        <strain evidence="6 7">DSM 21020</strain>
    </source>
</reference>
<sequence length="333" mass="36640">MQQPDVFSAAVDPEAQDETVVLIVDDVPTNIQILADILKEDYRVLFATSGEQALNIAATREPDLILLDVMMPGIDGFTVATRLKEDPLLRDTPVIFVTAMGEVEDETRGFEVGAVDYITKPVSPPVVRARVRTHLELKHQRDLLRRIALVDGLTGIANRRQFDESLDREWRRTQRQGAPLSLIMADIDYFKGYNDHYGHGDGDTALRAVAQTLKAQMRRPTDIAARYGGEEFVCILPETPLEGAEEVAERIRHAVEALAIPHAASPDAPCLTLSLGVATAVEPTKASQKSLLTLADRALYEAKQAGRNRVCSKTLYSKTLASSEPPDANEEIS</sequence>
<dbReference type="PROSITE" id="PS50110">
    <property type="entry name" value="RESPONSE_REGULATORY"/>
    <property type="match status" value="1"/>
</dbReference>
<dbReference type="CDD" id="cd19920">
    <property type="entry name" value="REC_PA4781-like"/>
    <property type="match status" value="1"/>
</dbReference>
<organism evidence="6 7">
    <name type="scientific">Vreelandella vilamensis</name>
    <dbReference type="NCBI Taxonomy" id="531309"/>
    <lineage>
        <taxon>Bacteria</taxon>
        <taxon>Pseudomonadati</taxon>
        <taxon>Pseudomonadota</taxon>
        <taxon>Gammaproteobacteria</taxon>
        <taxon>Oceanospirillales</taxon>
        <taxon>Halomonadaceae</taxon>
        <taxon>Vreelandella</taxon>
    </lineage>
</organism>
<evidence type="ECO:0000313" key="7">
    <source>
        <dbReference type="Proteomes" id="UP001254564"/>
    </source>
</evidence>